<evidence type="ECO:0000313" key="1">
    <source>
        <dbReference type="EMBL" id="MEA5360963.1"/>
    </source>
</evidence>
<keyword evidence="2" id="KW-1185">Reference proteome</keyword>
<sequence>MTDISVTVVDDDPAIADEQIRQLREELLGLEVDSVEFAPGQAPPESAKGVDASTLSLVVTLSSSPVLIIVGRTLRDWVNRAKDRSLIIRKDGRSLEITGARTSQDRKLIEAFLRDEQL</sequence>
<evidence type="ECO:0000313" key="2">
    <source>
        <dbReference type="Proteomes" id="UP001304298"/>
    </source>
</evidence>
<protein>
    <submittedName>
        <fullName evidence="1">Uncharacterized protein</fullName>
    </submittedName>
</protein>
<gene>
    <name evidence="1" type="ORF">VA596_15550</name>
</gene>
<comment type="caution">
    <text evidence="1">The sequence shown here is derived from an EMBL/GenBank/DDBJ whole genome shotgun (WGS) entry which is preliminary data.</text>
</comment>
<organism evidence="1 2">
    <name type="scientific">Amycolatopsis heterodermiae</name>
    <dbReference type="NCBI Taxonomy" id="3110235"/>
    <lineage>
        <taxon>Bacteria</taxon>
        <taxon>Bacillati</taxon>
        <taxon>Actinomycetota</taxon>
        <taxon>Actinomycetes</taxon>
        <taxon>Pseudonocardiales</taxon>
        <taxon>Pseudonocardiaceae</taxon>
        <taxon>Amycolatopsis</taxon>
    </lineage>
</organism>
<dbReference type="Proteomes" id="UP001304298">
    <property type="component" value="Unassembled WGS sequence"/>
</dbReference>
<name>A0ABU5R470_9PSEU</name>
<reference evidence="1 2" key="1">
    <citation type="submission" date="2023-12" db="EMBL/GenBank/DDBJ databases">
        <title>Amycolatopsis sp. V23-08.</title>
        <authorList>
            <person name="Somphong A."/>
        </authorList>
    </citation>
    <scope>NUCLEOTIDE SEQUENCE [LARGE SCALE GENOMIC DNA]</scope>
    <source>
        <strain evidence="1 2">V23-08</strain>
    </source>
</reference>
<dbReference type="EMBL" id="JAYFSI010000002">
    <property type="protein sequence ID" value="MEA5360963.1"/>
    <property type="molecule type" value="Genomic_DNA"/>
</dbReference>
<proteinExistence type="predicted"/>
<dbReference type="RefSeq" id="WP_323327564.1">
    <property type="nucleotide sequence ID" value="NZ_JAYFSI010000002.1"/>
</dbReference>
<accession>A0ABU5R470</accession>